<dbReference type="AlphaFoldDB" id="A0A0F9AJ02"/>
<organism evidence="2">
    <name type="scientific">marine sediment metagenome</name>
    <dbReference type="NCBI Taxonomy" id="412755"/>
    <lineage>
        <taxon>unclassified sequences</taxon>
        <taxon>metagenomes</taxon>
        <taxon>ecological metagenomes</taxon>
    </lineage>
</organism>
<keyword evidence="1" id="KW-0175">Coiled coil</keyword>
<gene>
    <name evidence="2" type="ORF">LCGC14_2566460</name>
</gene>
<evidence type="ECO:0000256" key="1">
    <source>
        <dbReference type="SAM" id="Coils"/>
    </source>
</evidence>
<dbReference type="EMBL" id="LAZR01042507">
    <property type="protein sequence ID" value="KKL09380.1"/>
    <property type="molecule type" value="Genomic_DNA"/>
</dbReference>
<protein>
    <submittedName>
        <fullName evidence="2">Uncharacterized protein</fullName>
    </submittedName>
</protein>
<reference evidence="2" key="1">
    <citation type="journal article" date="2015" name="Nature">
        <title>Complex archaea that bridge the gap between prokaryotes and eukaryotes.</title>
        <authorList>
            <person name="Spang A."/>
            <person name="Saw J.H."/>
            <person name="Jorgensen S.L."/>
            <person name="Zaremba-Niedzwiedzka K."/>
            <person name="Martijn J."/>
            <person name="Lind A.E."/>
            <person name="van Eijk R."/>
            <person name="Schleper C."/>
            <person name="Guy L."/>
            <person name="Ettema T.J."/>
        </authorList>
    </citation>
    <scope>NUCLEOTIDE SEQUENCE</scope>
</reference>
<sequence>AVLQSGKVTVYFISEYFSETGFDVALAREYGTRRHMIRPRTKNVLSWIMGGKRMFSKGHEVDGIESLKIIATSLEDKKNQLQDALNKSLIDWREKILNT</sequence>
<proteinExistence type="predicted"/>
<feature type="coiled-coil region" evidence="1">
    <location>
        <begin position="64"/>
        <end position="91"/>
    </location>
</feature>
<feature type="non-terminal residue" evidence="2">
    <location>
        <position position="1"/>
    </location>
</feature>
<accession>A0A0F9AJ02</accession>
<evidence type="ECO:0000313" key="2">
    <source>
        <dbReference type="EMBL" id="KKL09380.1"/>
    </source>
</evidence>
<name>A0A0F9AJ02_9ZZZZ</name>
<comment type="caution">
    <text evidence="2">The sequence shown here is derived from an EMBL/GenBank/DDBJ whole genome shotgun (WGS) entry which is preliminary data.</text>
</comment>